<dbReference type="GO" id="GO:0003677">
    <property type="term" value="F:DNA binding"/>
    <property type="evidence" value="ECO:0007669"/>
    <property type="project" value="UniProtKB-UniRule"/>
</dbReference>
<reference evidence="7 8" key="1">
    <citation type="submission" date="2024-05" db="EMBL/GenBank/DDBJ databases">
        <title>Genetic variation in Jamaican populations of the coffee berry borer (Hypothenemus hampei).</title>
        <authorList>
            <person name="Errbii M."/>
            <person name="Myrie A."/>
        </authorList>
    </citation>
    <scope>NUCLEOTIDE SEQUENCE [LARGE SCALE GENOMIC DNA]</scope>
    <source>
        <strain evidence="7">JA-Hopewell-2020-01-JO</strain>
        <tissue evidence="7">Whole body</tissue>
    </source>
</reference>
<evidence type="ECO:0000259" key="6">
    <source>
        <dbReference type="PROSITE" id="PS50950"/>
    </source>
</evidence>
<comment type="caution">
    <text evidence="7">The sequence shown here is derived from an EMBL/GenBank/DDBJ whole genome shotgun (WGS) entry which is preliminary data.</text>
</comment>
<sequence>MVRSCCVPNCLSTATTPGHKFLKDRQRQEEWLNALKEENINRNEIHKLHLCYKHFLDNDYTCNVRFRILKSTAIPFVEKQNQHSKDVQSQLEQHADQICKNQELLSLHRSMETRKGKMQLPKTSITTAETVLFFDELFDSFNGRKGQGLSSILKENSRHLDFWMEARRKLRNMCYVEKVTHKVVRRNNPKCLRNWIRTLDGTMSLWKILKSHGFSSLNLKHFNQDVVENVFGQVCDNGHQNTGPTPVQFSAAFKTLLTVNFTSPQSLSSNYEKSEEGASMALLSVLRAGEMATTNSEEKDIVCTESAIPILINNFLSIDVQKIIVKVSKLQPILQCSDCTEFIHSTEMVTILTSVLDIAEKKFVDFCHSTNVKEILKQHVQKEGFLTPFHCTAVYDILIDKTSEIFIYEWCKFINNILNGKITDNGALKTNYIYFQANRMS</sequence>
<dbReference type="Proteomes" id="UP001566132">
    <property type="component" value="Unassembled WGS sequence"/>
</dbReference>
<evidence type="ECO:0000256" key="2">
    <source>
        <dbReference type="ARBA" id="ARBA00022771"/>
    </source>
</evidence>
<name>A0ABD1FGG6_HYPHA</name>
<dbReference type="GO" id="GO:0008270">
    <property type="term" value="F:zinc ion binding"/>
    <property type="evidence" value="ECO:0007669"/>
    <property type="project" value="UniProtKB-KW"/>
</dbReference>
<evidence type="ECO:0000256" key="1">
    <source>
        <dbReference type="ARBA" id="ARBA00022723"/>
    </source>
</evidence>
<dbReference type="SMART" id="SM00980">
    <property type="entry name" value="THAP"/>
    <property type="match status" value="1"/>
</dbReference>
<accession>A0ABD1FGG6</accession>
<gene>
    <name evidence="7" type="ORF">ABEB36_001464</name>
</gene>
<dbReference type="Pfam" id="PF05485">
    <property type="entry name" value="THAP"/>
    <property type="match status" value="1"/>
</dbReference>
<keyword evidence="4 5" id="KW-0238">DNA-binding</keyword>
<dbReference type="AlphaFoldDB" id="A0ABD1FGG6"/>
<dbReference type="PROSITE" id="PS50950">
    <property type="entry name" value="ZF_THAP"/>
    <property type="match status" value="1"/>
</dbReference>
<dbReference type="InterPro" id="IPR006612">
    <property type="entry name" value="THAP_Znf"/>
</dbReference>
<evidence type="ECO:0000256" key="5">
    <source>
        <dbReference type="PROSITE-ProRule" id="PRU00309"/>
    </source>
</evidence>
<organism evidence="7 8">
    <name type="scientific">Hypothenemus hampei</name>
    <name type="common">Coffee berry borer</name>
    <dbReference type="NCBI Taxonomy" id="57062"/>
    <lineage>
        <taxon>Eukaryota</taxon>
        <taxon>Metazoa</taxon>
        <taxon>Ecdysozoa</taxon>
        <taxon>Arthropoda</taxon>
        <taxon>Hexapoda</taxon>
        <taxon>Insecta</taxon>
        <taxon>Pterygota</taxon>
        <taxon>Neoptera</taxon>
        <taxon>Endopterygota</taxon>
        <taxon>Coleoptera</taxon>
        <taxon>Polyphaga</taxon>
        <taxon>Cucujiformia</taxon>
        <taxon>Curculionidae</taxon>
        <taxon>Scolytinae</taxon>
        <taxon>Hypothenemus</taxon>
    </lineage>
</organism>
<proteinExistence type="predicted"/>
<keyword evidence="2 5" id="KW-0863">Zinc-finger</keyword>
<evidence type="ECO:0000256" key="4">
    <source>
        <dbReference type="ARBA" id="ARBA00023125"/>
    </source>
</evidence>
<dbReference type="EMBL" id="JBDJPC010000001">
    <property type="protein sequence ID" value="KAL1517733.1"/>
    <property type="molecule type" value="Genomic_DNA"/>
</dbReference>
<protein>
    <recommendedName>
        <fullName evidence="6">THAP-type domain-containing protein</fullName>
    </recommendedName>
</protein>
<feature type="domain" description="THAP-type" evidence="6">
    <location>
        <begin position="1"/>
        <end position="78"/>
    </location>
</feature>
<keyword evidence="1" id="KW-0479">Metal-binding</keyword>
<keyword evidence="3" id="KW-0862">Zinc</keyword>
<evidence type="ECO:0000256" key="3">
    <source>
        <dbReference type="ARBA" id="ARBA00022833"/>
    </source>
</evidence>
<evidence type="ECO:0000313" key="7">
    <source>
        <dbReference type="EMBL" id="KAL1517733.1"/>
    </source>
</evidence>
<evidence type="ECO:0000313" key="8">
    <source>
        <dbReference type="Proteomes" id="UP001566132"/>
    </source>
</evidence>
<dbReference type="SUPFAM" id="SSF57716">
    <property type="entry name" value="Glucocorticoid receptor-like (DNA-binding domain)"/>
    <property type="match status" value="1"/>
</dbReference>
<keyword evidence="8" id="KW-1185">Reference proteome</keyword>